<keyword evidence="7" id="KW-1185">Reference proteome</keyword>
<keyword evidence="3" id="KW-1133">Transmembrane helix</keyword>
<proteinExistence type="predicted"/>
<dbReference type="CTD" id="8238970"/>
<dbReference type="Pfam" id="PF00431">
    <property type="entry name" value="CUB"/>
    <property type="match status" value="1"/>
</dbReference>
<dbReference type="CDD" id="cd00041">
    <property type="entry name" value="CUB"/>
    <property type="match status" value="1"/>
</dbReference>
<dbReference type="KEGG" id="phu:Phum_PHUM274550"/>
<dbReference type="OrthoDB" id="10037824at2759"/>
<keyword evidence="1" id="KW-1015">Disulfide bond</keyword>
<dbReference type="CDD" id="cd00112">
    <property type="entry name" value="LDLa"/>
    <property type="match status" value="1"/>
</dbReference>
<evidence type="ECO:0000256" key="2">
    <source>
        <dbReference type="PROSITE-ProRule" id="PRU00059"/>
    </source>
</evidence>
<dbReference type="RefSeq" id="XP_002426761.1">
    <property type="nucleotide sequence ID" value="XM_002426716.1"/>
</dbReference>
<dbReference type="VEuPathDB" id="VectorBase:PHUM274550"/>
<evidence type="ECO:0000259" key="4">
    <source>
        <dbReference type="PROSITE" id="PS01180"/>
    </source>
</evidence>
<dbReference type="Pfam" id="PF25090">
    <property type="entry name" value="DUF7805"/>
    <property type="match status" value="1"/>
</dbReference>
<dbReference type="InterPro" id="IPR053207">
    <property type="entry name" value="Non-NMDA_GluR_Accessory"/>
</dbReference>
<dbReference type="HOGENOM" id="CLU_003797_3_0_1"/>
<dbReference type="InterPro" id="IPR056707">
    <property type="entry name" value="DUF7805"/>
</dbReference>
<evidence type="ECO:0000313" key="6">
    <source>
        <dbReference type="EnsemblMetazoa" id="PHUM274550-PA"/>
    </source>
</evidence>
<evidence type="ECO:0000313" key="7">
    <source>
        <dbReference type="Proteomes" id="UP000009046"/>
    </source>
</evidence>
<reference evidence="5" key="2">
    <citation type="submission" date="2007-04" db="EMBL/GenBank/DDBJ databases">
        <title>The genome of the human body louse.</title>
        <authorList>
            <consortium name="The Human Body Louse Genome Consortium"/>
            <person name="Kirkness E."/>
            <person name="Walenz B."/>
            <person name="Hass B."/>
            <person name="Bruggner R."/>
            <person name="Strausberg R."/>
        </authorList>
    </citation>
    <scope>NUCLEOTIDE SEQUENCE</scope>
    <source>
        <strain evidence="5">USDA</strain>
    </source>
</reference>
<dbReference type="EMBL" id="AAZO01003179">
    <property type="status" value="NOT_ANNOTATED_CDS"/>
    <property type="molecule type" value="Genomic_DNA"/>
</dbReference>
<dbReference type="OMA" id="DCLCTNR"/>
<dbReference type="EMBL" id="DS235255">
    <property type="protein sequence ID" value="EEB14023.1"/>
    <property type="molecule type" value="Genomic_DNA"/>
</dbReference>
<dbReference type="GO" id="GO:0005886">
    <property type="term" value="C:plasma membrane"/>
    <property type="evidence" value="ECO:0007669"/>
    <property type="project" value="TreeGrafter"/>
</dbReference>
<dbReference type="Proteomes" id="UP000009046">
    <property type="component" value="Unassembled WGS sequence"/>
</dbReference>
<dbReference type="FunFam" id="2.60.120.290:FF:000065">
    <property type="entry name" value="Uncharacterized protein, isoform E"/>
    <property type="match status" value="1"/>
</dbReference>
<dbReference type="STRING" id="121224.E0VKW7"/>
<dbReference type="PANTHER" id="PTHR47537:SF3">
    <property type="entry name" value="CUB DOMAIN-CONTAINING PROTEIN"/>
    <property type="match status" value="1"/>
</dbReference>
<dbReference type="Gene3D" id="2.60.120.290">
    <property type="entry name" value="Spermadhesin, CUB domain"/>
    <property type="match status" value="2"/>
</dbReference>
<evidence type="ECO:0000256" key="3">
    <source>
        <dbReference type="SAM" id="Phobius"/>
    </source>
</evidence>
<keyword evidence="3" id="KW-0472">Membrane</keyword>
<reference evidence="5" key="1">
    <citation type="submission" date="2007-04" db="EMBL/GenBank/DDBJ databases">
        <title>Annotation of Pediculus humanus corporis strain USDA.</title>
        <authorList>
            <person name="Kirkness E."/>
            <person name="Hannick L."/>
            <person name="Hass B."/>
            <person name="Bruggner R."/>
            <person name="Lawson D."/>
            <person name="Bidwell S."/>
            <person name="Joardar V."/>
            <person name="Caler E."/>
            <person name="Walenz B."/>
            <person name="Inman J."/>
            <person name="Schobel S."/>
            <person name="Galinsky K."/>
            <person name="Amedeo P."/>
            <person name="Strausberg R."/>
        </authorList>
    </citation>
    <scope>NUCLEOTIDE SEQUENCE</scope>
    <source>
        <strain evidence="5">USDA</strain>
    </source>
</reference>
<dbReference type="AlphaFoldDB" id="E0VKW7"/>
<name>E0VKW7_PEDHC</name>
<dbReference type="InterPro" id="IPR002172">
    <property type="entry name" value="LDrepeatLR_classA_rpt"/>
</dbReference>
<sequence>MTIREENRPPTGGQWCGSAWGYTVYYSESRYNFDFKLAYKFLKKSEAHLRYGNSTVQPWRGDLVPGTYCDRVLDKCDTRQCRVQSPNFPGVYPRNVTCYYRIEQRGIPRNKHALLSVRQKNTHKIHIKDQIVKYDRSQRVLKVWDQCNVIQDYLTVYNGASTVDPILIRLCGGDVVPDIITSGPNMLLEFHTSAYDNPFHPVPLSYLPGFELEVQVIYVNVRSNSYVQDSSQCEFLITSFESQWGVLENPKHSLPPNTTCRYNFQGRRQETVWISFVKYYASNAELISYDLSTECNTRLRVWNGRVDTNTETNNITLLGEFCRDEVPRLCDHALLSNATRFTRPCARAESYVSSGSELTIEQHLRQGSALFPFSFILRYEFVDVTQEGSDNKNSENLCDRVFNSSYSPLVGRFHSPKSIFFYGRGGTQNISCVLRFESNQNEKIKLTLIQAKFGERECSSKIDERTNRYQCLKKKPGTKNNRNRLQQQYGVAELRISEYPWPEIQIPRDCFCSNIDESLTIESLTSSVVEVNFTITLMNITQDYNDFYFEGEYEFYQELDRNDENDKVYSTDDNGYFEKEVPDSYCVNYPWLIEPEDKTNNFIYLKTYGFELPTETNKPPYNCHTTNRIIIYSGVNTKNPKVICPADRLNIHEMNKIEVFSDGWNTSLSKNGGGGVGNGGDPSAFLLTPHARSFIIEFLQKEFGNHIISWMEVSKRPVASSNIYANALNMHDCSHMCPEINACISSSLWCDGFRHCPSGYDEDENNCAFQFDVPGLYIFIVAGAISILFVLILITICVKYLQHKRNARKKKNQINNHLHVNHIHNSSDSYGLGLSGTFGGSSAVGLPLPKRFSKNTHHEDLFMMGPGGLSIDRKDSLC</sequence>
<evidence type="ECO:0000256" key="1">
    <source>
        <dbReference type="ARBA" id="ARBA00023157"/>
    </source>
</evidence>
<dbReference type="SUPFAM" id="SSF49854">
    <property type="entry name" value="Spermadhesin, CUB domain"/>
    <property type="match status" value="1"/>
</dbReference>
<dbReference type="InterPro" id="IPR000859">
    <property type="entry name" value="CUB_dom"/>
</dbReference>
<dbReference type="EnsemblMetazoa" id="PHUM274550-RA">
    <property type="protein sequence ID" value="PHUM274550-PA"/>
    <property type="gene ID" value="PHUM274550"/>
</dbReference>
<feature type="domain" description="CUB" evidence="4">
    <location>
        <begin position="69"/>
        <end position="217"/>
    </location>
</feature>
<dbReference type="PROSITE" id="PS01180">
    <property type="entry name" value="CUB"/>
    <property type="match status" value="1"/>
</dbReference>
<keyword evidence="3" id="KW-0812">Transmembrane</keyword>
<dbReference type="InParanoid" id="E0VKW7"/>
<dbReference type="SMART" id="SM00192">
    <property type="entry name" value="LDLa"/>
    <property type="match status" value="1"/>
</dbReference>
<comment type="caution">
    <text evidence="2">Lacks conserved residue(s) required for the propagation of feature annotation.</text>
</comment>
<feature type="transmembrane region" description="Helical" evidence="3">
    <location>
        <begin position="776"/>
        <end position="801"/>
    </location>
</feature>
<gene>
    <name evidence="6" type="primary">8238970</name>
    <name evidence="5" type="ORF">Phum_PHUM274550</name>
</gene>
<protein>
    <recommendedName>
        <fullName evidence="4">CUB domain-containing protein</fullName>
    </recommendedName>
</protein>
<dbReference type="eggNOG" id="ENOG502QU8S">
    <property type="taxonomic scope" value="Eukaryota"/>
</dbReference>
<dbReference type="InterPro" id="IPR035914">
    <property type="entry name" value="Sperma_CUB_dom_sf"/>
</dbReference>
<dbReference type="GeneID" id="8238970"/>
<evidence type="ECO:0000313" key="5">
    <source>
        <dbReference type="EMBL" id="EEB14023.1"/>
    </source>
</evidence>
<accession>E0VKW7</accession>
<dbReference type="SMART" id="SM00042">
    <property type="entry name" value="CUB"/>
    <property type="match status" value="1"/>
</dbReference>
<reference evidence="6" key="3">
    <citation type="submission" date="2021-02" db="UniProtKB">
        <authorList>
            <consortium name="EnsemblMetazoa"/>
        </authorList>
    </citation>
    <scope>IDENTIFICATION</scope>
    <source>
        <strain evidence="6">USDA</strain>
    </source>
</reference>
<dbReference type="PANTHER" id="PTHR47537">
    <property type="entry name" value="CUBILIN"/>
    <property type="match status" value="1"/>
</dbReference>
<organism>
    <name type="scientific">Pediculus humanus subsp. corporis</name>
    <name type="common">Body louse</name>
    <dbReference type="NCBI Taxonomy" id="121224"/>
    <lineage>
        <taxon>Eukaryota</taxon>
        <taxon>Metazoa</taxon>
        <taxon>Ecdysozoa</taxon>
        <taxon>Arthropoda</taxon>
        <taxon>Hexapoda</taxon>
        <taxon>Insecta</taxon>
        <taxon>Pterygota</taxon>
        <taxon>Neoptera</taxon>
        <taxon>Paraneoptera</taxon>
        <taxon>Psocodea</taxon>
        <taxon>Troctomorpha</taxon>
        <taxon>Phthiraptera</taxon>
        <taxon>Anoplura</taxon>
        <taxon>Pediculidae</taxon>
        <taxon>Pediculus</taxon>
    </lineage>
</organism>
<dbReference type="Gene3D" id="2.40.128.620">
    <property type="match status" value="1"/>
</dbReference>